<dbReference type="EMBL" id="CADCUM010000075">
    <property type="protein sequence ID" value="CAA9381725.1"/>
    <property type="molecule type" value="Genomic_DNA"/>
</dbReference>
<dbReference type="AlphaFoldDB" id="A0A6J4N9I2"/>
<gene>
    <name evidence="2" type="ORF">AVDCRST_MAG32-1711</name>
</gene>
<sequence>MAVKQDRVACSRHRRRSLLTGLAAAVLSCVLAGTVTGCSAECVDVSGSDCVSLFNFDGRKYFAAPTQIVESVQVGKEVGTGTHDPCYDQDPACFEPTDTRVFAFPGVPPKQAVVLTNDAGDGFVYIVTKKPTQGWDNGLADWMERAAVRMPRDPERLSPSA</sequence>
<protein>
    <recommendedName>
        <fullName evidence="3">Lipoprotein</fullName>
    </recommendedName>
</protein>
<accession>A0A6J4N9I2</accession>
<proteinExistence type="predicted"/>
<keyword evidence="1" id="KW-0732">Signal</keyword>
<reference evidence="2" key="1">
    <citation type="submission" date="2020-02" db="EMBL/GenBank/DDBJ databases">
        <authorList>
            <person name="Meier V. D."/>
        </authorList>
    </citation>
    <scope>NUCLEOTIDE SEQUENCE</scope>
    <source>
        <strain evidence="2">AVDCRST_MAG32</strain>
    </source>
</reference>
<organism evidence="2">
    <name type="scientific">uncultured Nocardioides sp</name>
    <dbReference type="NCBI Taxonomy" id="198441"/>
    <lineage>
        <taxon>Bacteria</taxon>
        <taxon>Bacillati</taxon>
        <taxon>Actinomycetota</taxon>
        <taxon>Actinomycetes</taxon>
        <taxon>Propionibacteriales</taxon>
        <taxon>Nocardioidaceae</taxon>
        <taxon>Nocardioides</taxon>
        <taxon>environmental samples</taxon>
    </lineage>
</organism>
<evidence type="ECO:0000313" key="2">
    <source>
        <dbReference type="EMBL" id="CAA9381725.1"/>
    </source>
</evidence>
<name>A0A6J4N9I2_9ACTN</name>
<dbReference type="InterPro" id="IPR046248">
    <property type="entry name" value="DUF6281"/>
</dbReference>
<evidence type="ECO:0008006" key="3">
    <source>
        <dbReference type="Google" id="ProtNLM"/>
    </source>
</evidence>
<dbReference type="Pfam" id="PF19797">
    <property type="entry name" value="DUF6281"/>
    <property type="match status" value="1"/>
</dbReference>
<evidence type="ECO:0000256" key="1">
    <source>
        <dbReference type="SAM" id="SignalP"/>
    </source>
</evidence>
<feature type="chain" id="PRO_5039554051" description="Lipoprotein" evidence="1">
    <location>
        <begin position="33"/>
        <end position="161"/>
    </location>
</feature>
<dbReference type="PROSITE" id="PS51257">
    <property type="entry name" value="PROKAR_LIPOPROTEIN"/>
    <property type="match status" value="1"/>
</dbReference>
<feature type="signal peptide" evidence="1">
    <location>
        <begin position="1"/>
        <end position="32"/>
    </location>
</feature>